<comment type="caution">
    <text evidence="2">The sequence shown here is derived from an EMBL/GenBank/DDBJ whole genome shotgun (WGS) entry which is preliminary data.</text>
</comment>
<name>A0AA37GKQ5_9PEZI</name>
<sequence length="59" mass="6409">MGMAGPQATGSWVMRDAPDKIQNGKSKTSLFHVRKISGLGSGTRNGFQKTFTSLMSLHR</sequence>
<dbReference type="AlphaFoldDB" id="A0AA37GKQ5"/>
<protein>
    <submittedName>
        <fullName evidence="2">Uncharacterized protein</fullName>
    </submittedName>
</protein>
<keyword evidence="3" id="KW-1185">Reference proteome</keyword>
<evidence type="ECO:0000313" key="3">
    <source>
        <dbReference type="Proteomes" id="UP001055172"/>
    </source>
</evidence>
<reference evidence="2 3" key="1">
    <citation type="submission" date="2021-07" db="EMBL/GenBank/DDBJ databases">
        <title>Genome data of Colletotrichum spaethianum.</title>
        <authorList>
            <person name="Utami Y.D."/>
            <person name="Hiruma K."/>
        </authorList>
    </citation>
    <scope>NUCLEOTIDE SEQUENCE [LARGE SCALE GENOMIC DNA]</scope>
    <source>
        <strain evidence="2 3">MAFF 242679</strain>
    </source>
</reference>
<feature type="region of interest" description="Disordered" evidence="1">
    <location>
        <begin position="1"/>
        <end position="26"/>
    </location>
</feature>
<proteinExistence type="predicted"/>
<accession>A0AA37GKQ5</accession>
<dbReference type="EMBL" id="BPPX01000009">
    <property type="protein sequence ID" value="GJC82410.1"/>
    <property type="molecule type" value="Genomic_DNA"/>
</dbReference>
<evidence type="ECO:0000313" key="2">
    <source>
        <dbReference type="EMBL" id="GJC82410.1"/>
    </source>
</evidence>
<gene>
    <name evidence="2" type="ORF">ColLi_05248</name>
</gene>
<organism evidence="2 3">
    <name type="scientific">Colletotrichum liriopes</name>
    <dbReference type="NCBI Taxonomy" id="708192"/>
    <lineage>
        <taxon>Eukaryota</taxon>
        <taxon>Fungi</taxon>
        <taxon>Dikarya</taxon>
        <taxon>Ascomycota</taxon>
        <taxon>Pezizomycotina</taxon>
        <taxon>Sordariomycetes</taxon>
        <taxon>Hypocreomycetidae</taxon>
        <taxon>Glomerellales</taxon>
        <taxon>Glomerellaceae</taxon>
        <taxon>Colletotrichum</taxon>
        <taxon>Colletotrichum spaethianum species complex</taxon>
    </lineage>
</organism>
<evidence type="ECO:0000256" key="1">
    <source>
        <dbReference type="SAM" id="MobiDB-lite"/>
    </source>
</evidence>
<dbReference type="Proteomes" id="UP001055172">
    <property type="component" value="Unassembled WGS sequence"/>
</dbReference>